<comment type="caution">
    <text evidence="1">The sequence shown here is derived from an EMBL/GenBank/DDBJ whole genome shotgun (WGS) entry which is preliminary data.</text>
</comment>
<protein>
    <submittedName>
        <fullName evidence="1">ABC transporter substrate-binding protein</fullName>
    </submittedName>
</protein>
<dbReference type="InterPro" id="IPR008869">
    <property type="entry name" value="MlaC/ttg2D"/>
</dbReference>
<dbReference type="Gene3D" id="3.10.450.710">
    <property type="entry name" value="Tgt2/MlaC"/>
    <property type="match status" value="1"/>
</dbReference>
<name>A0ABM8S5F9_9BACT</name>
<dbReference type="PANTHER" id="PTHR36573:SF1">
    <property type="entry name" value="INTERMEMBRANE PHOSPHOLIPID TRANSPORT SYSTEM BINDING PROTEIN MLAC"/>
    <property type="match status" value="1"/>
</dbReference>
<dbReference type="PANTHER" id="PTHR36573">
    <property type="entry name" value="INTERMEMBRANE PHOSPHOLIPID TRANSPORT SYSTEM BINDING PROTEIN MLAC"/>
    <property type="match status" value="1"/>
</dbReference>
<dbReference type="EMBL" id="CAJNBJ010000018">
    <property type="protein sequence ID" value="CAE6789827.1"/>
    <property type="molecule type" value="Genomic_DNA"/>
</dbReference>
<evidence type="ECO:0000313" key="1">
    <source>
        <dbReference type="EMBL" id="CAE6789827.1"/>
    </source>
</evidence>
<gene>
    <name evidence="1" type="ORF">NSPZN2_50291</name>
</gene>
<dbReference type="Proteomes" id="UP000675880">
    <property type="component" value="Unassembled WGS sequence"/>
</dbReference>
<dbReference type="Pfam" id="PF05494">
    <property type="entry name" value="MlaC"/>
    <property type="match status" value="1"/>
</dbReference>
<keyword evidence="2" id="KW-1185">Reference proteome</keyword>
<evidence type="ECO:0000313" key="2">
    <source>
        <dbReference type="Proteomes" id="UP000675880"/>
    </source>
</evidence>
<proteinExistence type="predicted"/>
<reference evidence="1 2" key="1">
    <citation type="submission" date="2021-02" db="EMBL/GenBank/DDBJ databases">
        <authorList>
            <person name="Han P."/>
        </authorList>
    </citation>
    <scope>NUCLEOTIDE SEQUENCE [LARGE SCALE GENOMIC DNA]</scope>
    <source>
        <strain evidence="1">Candidatus Nitrospira sp. ZN2</strain>
    </source>
</reference>
<sequence>MTGKNDCMTDNSRTAGVARRFWLRQAFWRGMALVASISLLMGIVQPTAAWSEQGPTEAVKGTVSELLSILKELKGPTRSEARRWEIEQVIRHHVHYEDMAKRSLGASWGQLSDVARREYVGLFVQLLRDALANRMVEYSGERITYLSEQRERTFAQVKTRLVGKKVDTFIDFRLVSQDGRWLVYDAVMDGGSLVASYHAQFASIIRDASCAQLMERIKEKTLVVKLFEKSGS</sequence>
<dbReference type="InterPro" id="IPR042245">
    <property type="entry name" value="Tgt2/MlaC_sf"/>
</dbReference>
<accession>A0ABM8S5F9</accession>
<organism evidence="1 2">
    <name type="scientific">Nitrospira defluvii</name>
    <dbReference type="NCBI Taxonomy" id="330214"/>
    <lineage>
        <taxon>Bacteria</taxon>
        <taxon>Pseudomonadati</taxon>
        <taxon>Nitrospirota</taxon>
        <taxon>Nitrospiria</taxon>
        <taxon>Nitrospirales</taxon>
        <taxon>Nitrospiraceae</taxon>
        <taxon>Nitrospira</taxon>
    </lineage>
</organism>